<evidence type="ECO:0000313" key="4">
    <source>
        <dbReference type="EMBL" id="MDO3381312.1"/>
    </source>
</evidence>
<feature type="signal peptide" evidence="2">
    <location>
        <begin position="1"/>
        <end position="31"/>
    </location>
</feature>
<dbReference type="PANTHER" id="PTHR21666:SF270">
    <property type="entry name" value="MUREIN HYDROLASE ACTIVATOR ENVC"/>
    <property type="match status" value="1"/>
</dbReference>
<keyword evidence="2" id="KW-0732">Signal</keyword>
<feature type="domain" description="M23ase beta-sheet core" evidence="3">
    <location>
        <begin position="289"/>
        <end position="382"/>
    </location>
</feature>
<reference evidence="4" key="1">
    <citation type="submission" date="2023-07" db="EMBL/GenBank/DDBJ databases">
        <title>Gilvimarinus algae sp. nov., isolated from the surface of Kelp.</title>
        <authorList>
            <person name="Sun Y.Y."/>
            <person name="Gong Y."/>
            <person name="Du Z.J."/>
        </authorList>
    </citation>
    <scope>NUCLEOTIDE SEQUENCE</scope>
    <source>
        <strain evidence="4">SDUM040014</strain>
    </source>
</reference>
<dbReference type="PANTHER" id="PTHR21666">
    <property type="entry name" value="PEPTIDASE-RELATED"/>
    <property type="match status" value="1"/>
</dbReference>
<keyword evidence="1" id="KW-0175">Coiled coil</keyword>
<dbReference type="Gene3D" id="2.70.70.10">
    <property type="entry name" value="Glucose Permease (Domain IIA)"/>
    <property type="match status" value="1"/>
</dbReference>
<accession>A0ABT8TG63</accession>
<dbReference type="EMBL" id="JAULRT010000035">
    <property type="protein sequence ID" value="MDO3381312.1"/>
    <property type="molecule type" value="Genomic_DNA"/>
</dbReference>
<dbReference type="SUPFAM" id="SSF57997">
    <property type="entry name" value="Tropomyosin"/>
    <property type="match status" value="1"/>
</dbReference>
<dbReference type="Pfam" id="PF01551">
    <property type="entry name" value="Peptidase_M23"/>
    <property type="match status" value="1"/>
</dbReference>
<evidence type="ECO:0000313" key="5">
    <source>
        <dbReference type="Proteomes" id="UP001168380"/>
    </source>
</evidence>
<comment type="caution">
    <text evidence="4">The sequence shown here is derived from an EMBL/GenBank/DDBJ whole genome shotgun (WGS) entry which is preliminary data.</text>
</comment>
<evidence type="ECO:0000256" key="1">
    <source>
        <dbReference type="SAM" id="Coils"/>
    </source>
</evidence>
<feature type="coiled-coil region" evidence="1">
    <location>
        <begin position="28"/>
        <end position="118"/>
    </location>
</feature>
<name>A0ABT8TG63_9GAMM</name>
<evidence type="ECO:0000259" key="3">
    <source>
        <dbReference type="Pfam" id="PF01551"/>
    </source>
</evidence>
<organism evidence="4 5">
    <name type="scientific">Gilvimarinus algae</name>
    <dbReference type="NCBI Taxonomy" id="3058037"/>
    <lineage>
        <taxon>Bacteria</taxon>
        <taxon>Pseudomonadati</taxon>
        <taxon>Pseudomonadota</taxon>
        <taxon>Gammaproteobacteria</taxon>
        <taxon>Cellvibrionales</taxon>
        <taxon>Cellvibrionaceae</taxon>
        <taxon>Gilvimarinus</taxon>
    </lineage>
</organism>
<sequence length="389" mass="43582">MFKRVHSKSIGQYLLGAISMALLLTTLSANGADDAAEYQKKLEALRENIEKLKSELDSVKSQRGQLQQELEASESEIGELEDKVDTLNEKIEQQDEELQSLQQQQRQLDRERNAQRQQIAAQIQSAYRAGPQSPLKMLLGQDSPERITRLNKYHDYLLAARNEKLKHYRTTLSQLDALEPQLVSARQTLNQRRQDLSLRQRELIKQQEKRSSTLEKLAAVIASKDAQLAAEREDSQRLGALLAEMSATLGSTNPPGTRFSRLQGKLPWPTEGQVRHRYGSSRVGNQLSWEGVMIQAQAGTPVIAVHAGQVIFAEYLRGQGLLIIVDHGEGYMSLYAHNQTLLKRPGDRVDAGDIIARVGNSGGQSYSGLYFEIRHEGRPTNPGPWLARA</sequence>
<feature type="chain" id="PRO_5045644879" evidence="2">
    <location>
        <begin position="32"/>
        <end position="389"/>
    </location>
</feature>
<dbReference type="Gene3D" id="6.10.250.3150">
    <property type="match status" value="1"/>
</dbReference>
<dbReference type="InterPro" id="IPR050570">
    <property type="entry name" value="Cell_wall_metabolism_enzyme"/>
</dbReference>
<dbReference type="InterPro" id="IPR011055">
    <property type="entry name" value="Dup_hybrid_motif"/>
</dbReference>
<dbReference type="Proteomes" id="UP001168380">
    <property type="component" value="Unassembled WGS sequence"/>
</dbReference>
<protein>
    <submittedName>
        <fullName evidence="4">Peptidoglycan DD-metalloendopeptidase family protein</fullName>
    </submittedName>
</protein>
<dbReference type="RefSeq" id="WP_302711445.1">
    <property type="nucleotide sequence ID" value="NZ_JAULRT010000035.1"/>
</dbReference>
<dbReference type="CDD" id="cd12797">
    <property type="entry name" value="M23_peptidase"/>
    <property type="match status" value="1"/>
</dbReference>
<proteinExistence type="predicted"/>
<gene>
    <name evidence="4" type="ORF">QWI16_03945</name>
</gene>
<dbReference type="SUPFAM" id="SSF51261">
    <property type="entry name" value="Duplicated hybrid motif"/>
    <property type="match status" value="1"/>
</dbReference>
<dbReference type="InterPro" id="IPR016047">
    <property type="entry name" value="M23ase_b-sheet_dom"/>
</dbReference>
<evidence type="ECO:0000256" key="2">
    <source>
        <dbReference type="SAM" id="SignalP"/>
    </source>
</evidence>
<keyword evidence="5" id="KW-1185">Reference proteome</keyword>